<dbReference type="InterPro" id="IPR012310">
    <property type="entry name" value="DNA_ligase_ATP-dep_cent"/>
</dbReference>
<dbReference type="EMBL" id="KY565524">
    <property type="protein sequence ID" value="ARR75003.1"/>
    <property type="molecule type" value="Genomic_DNA"/>
</dbReference>
<dbReference type="Gene3D" id="3.30.1490.70">
    <property type="match status" value="1"/>
</dbReference>
<dbReference type="GO" id="GO:0006260">
    <property type="term" value="P:DNA replication"/>
    <property type="evidence" value="ECO:0007669"/>
    <property type="project" value="UniProtKB-KW"/>
</dbReference>
<protein>
    <recommendedName>
        <fullName evidence="3">DNA ligase</fullName>
    </recommendedName>
</protein>
<name>A0A1X9VNU1_9VIRU</name>
<keyword evidence="4 11" id="KW-0436">Ligase</keyword>
<dbReference type="GO" id="GO:0006310">
    <property type="term" value="P:DNA recombination"/>
    <property type="evidence" value="ECO:0007669"/>
    <property type="project" value="InterPro"/>
</dbReference>
<evidence type="ECO:0000256" key="4">
    <source>
        <dbReference type="ARBA" id="ARBA00022598"/>
    </source>
</evidence>
<comment type="cofactor">
    <cofactor evidence="1">
        <name>a divalent metal cation</name>
        <dbReference type="ChEBI" id="CHEBI:60240"/>
    </cofactor>
</comment>
<proteinExistence type="inferred from homology"/>
<dbReference type="GO" id="GO:0006281">
    <property type="term" value="P:DNA repair"/>
    <property type="evidence" value="ECO:0007669"/>
    <property type="project" value="UniProtKB-KW"/>
</dbReference>
<dbReference type="NCBIfam" id="NF006592">
    <property type="entry name" value="PRK09125.1"/>
    <property type="match status" value="1"/>
</dbReference>
<gene>
    <name evidence="11" type="ORF">SAGO17_0084</name>
</gene>
<dbReference type="CDD" id="cd08041">
    <property type="entry name" value="OBF_kDNA_ligase_like"/>
    <property type="match status" value="1"/>
</dbReference>
<keyword evidence="6" id="KW-0227">DNA damage</keyword>
<dbReference type="InterPro" id="IPR050326">
    <property type="entry name" value="NAD_dep_DNA_ligaseB"/>
</dbReference>
<accession>A0A1X9VNU1</accession>
<feature type="non-terminal residue" evidence="11">
    <location>
        <position position="1"/>
    </location>
</feature>
<evidence type="ECO:0000256" key="8">
    <source>
        <dbReference type="SAM" id="MobiDB-lite"/>
    </source>
</evidence>
<dbReference type="InterPro" id="IPR012340">
    <property type="entry name" value="NA-bd_OB-fold"/>
</dbReference>
<evidence type="ECO:0000256" key="3">
    <source>
        <dbReference type="ARBA" id="ARBA00013308"/>
    </source>
</evidence>
<comment type="similarity">
    <text evidence="2">Belongs to the ATP-dependent DNA ligase family.</text>
</comment>
<dbReference type="PANTHER" id="PTHR47810">
    <property type="entry name" value="DNA LIGASE"/>
    <property type="match status" value="1"/>
</dbReference>
<evidence type="ECO:0000256" key="6">
    <source>
        <dbReference type="ARBA" id="ARBA00022763"/>
    </source>
</evidence>
<sequence>KRSVKRSKKRSVKRSKKRSVKRSKKRSVKRSKKRSVKRSKKRSVKRSVKHSVKRSKKRSVKRSKRRSVKSVKRSKLIAPMLAKVYKAQDVSGWFMSEKLDGIRAVFQDGEFWSRTGKSINAPEWFKEKTALASGGRVLDGELFTKPNDFSGVMSVVSKKVPIDSEWKRVKYMAFDLPLHKGVFKERVKELDKIKKSKSNVLRVVTHLRVRSMPQVQTYHDTIVAKGGEGVMLNNPDALYQNKRSGDLLKFIAHMDAEVIVQGFELGTGSFSDIMGKLFVKWKKDTGVIFKVGTGFSIEQRKNHAKLFPKGTILKIRFKGINPSGKARMPSYYATIPKRMAH</sequence>
<evidence type="ECO:0000259" key="10">
    <source>
        <dbReference type="Pfam" id="PF14743"/>
    </source>
</evidence>
<keyword evidence="5" id="KW-0235">DNA replication</keyword>
<organism evidence="11">
    <name type="scientific">Mimivirus AB-566-O17</name>
    <dbReference type="NCBI Taxonomy" id="1988039"/>
    <lineage>
        <taxon>Viruses</taxon>
        <taxon>Varidnaviria</taxon>
        <taxon>Bamfordvirae</taxon>
        <taxon>Nucleocytoviricota</taxon>
        <taxon>Megaviricetes</taxon>
        <taxon>Imitervirales</taxon>
        <taxon>Mimiviridae</taxon>
        <taxon>Megamimivirinae</taxon>
        <taxon>Mimivirus</taxon>
    </lineage>
</organism>
<evidence type="ECO:0000259" key="9">
    <source>
        <dbReference type="Pfam" id="PF01068"/>
    </source>
</evidence>
<evidence type="ECO:0000256" key="2">
    <source>
        <dbReference type="ARBA" id="ARBA00007572"/>
    </source>
</evidence>
<reference evidence="11" key="1">
    <citation type="journal article" date="2017" name="ISME J.">
        <title>Genomic exploration of individual giant ocean viruses.</title>
        <authorList>
            <person name="Wilson W.H."/>
            <person name="Gilg I.C."/>
            <person name="Moniruzzaman M."/>
            <person name="Field E.K."/>
            <person name="Koren S."/>
            <person name="LeCleir G.R."/>
            <person name="Martinez Martinez J."/>
            <person name="Poulton N.J."/>
            <person name="Swan B.K."/>
            <person name="Stepanauskas R."/>
            <person name="Wilhelm S.W."/>
        </authorList>
    </citation>
    <scope>NUCLEOTIDE SEQUENCE</scope>
</reference>
<dbReference type="Pfam" id="PF01068">
    <property type="entry name" value="DNA_ligase_A_M"/>
    <property type="match status" value="1"/>
</dbReference>
<evidence type="ECO:0000256" key="1">
    <source>
        <dbReference type="ARBA" id="ARBA00001968"/>
    </source>
</evidence>
<keyword evidence="7" id="KW-0234">DNA repair</keyword>
<dbReference type="InterPro" id="IPR029319">
    <property type="entry name" value="DNA_ligase_OB"/>
</dbReference>
<dbReference type="CDD" id="cd07896">
    <property type="entry name" value="Adenylation_kDNA_ligase_like"/>
    <property type="match status" value="1"/>
</dbReference>
<dbReference type="PANTHER" id="PTHR47810:SF1">
    <property type="entry name" value="DNA LIGASE B"/>
    <property type="match status" value="1"/>
</dbReference>
<dbReference type="Gene3D" id="3.30.470.30">
    <property type="entry name" value="DNA ligase/mRNA capping enzyme"/>
    <property type="match status" value="1"/>
</dbReference>
<dbReference type="Pfam" id="PF14743">
    <property type="entry name" value="DNA_ligase_OB_2"/>
    <property type="match status" value="1"/>
</dbReference>
<evidence type="ECO:0000256" key="7">
    <source>
        <dbReference type="ARBA" id="ARBA00023204"/>
    </source>
</evidence>
<feature type="domain" description="DNA ligase OB-like" evidence="10">
    <location>
        <begin position="266"/>
        <end position="332"/>
    </location>
</feature>
<dbReference type="SUPFAM" id="SSF56091">
    <property type="entry name" value="DNA ligase/mRNA capping enzyme, catalytic domain"/>
    <property type="match status" value="1"/>
</dbReference>
<evidence type="ECO:0000313" key="11">
    <source>
        <dbReference type="EMBL" id="ARR75003.1"/>
    </source>
</evidence>
<evidence type="ECO:0000256" key="5">
    <source>
        <dbReference type="ARBA" id="ARBA00022705"/>
    </source>
</evidence>
<feature type="region of interest" description="Disordered" evidence="8">
    <location>
        <begin position="1"/>
        <end position="72"/>
    </location>
</feature>
<dbReference type="GO" id="GO:0003910">
    <property type="term" value="F:DNA ligase (ATP) activity"/>
    <property type="evidence" value="ECO:0007669"/>
    <property type="project" value="InterPro"/>
</dbReference>
<dbReference type="SUPFAM" id="SSF50249">
    <property type="entry name" value="Nucleic acid-binding proteins"/>
    <property type="match status" value="1"/>
</dbReference>
<dbReference type="GO" id="GO:0005524">
    <property type="term" value="F:ATP binding"/>
    <property type="evidence" value="ECO:0007669"/>
    <property type="project" value="InterPro"/>
</dbReference>
<dbReference type="Gene3D" id="2.40.50.140">
    <property type="entry name" value="Nucleic acid-binding proteins"/>
    <property type="match status" value="1"/>
</dbReference>
<feature type="domain" description="ATP-dependent DNA ligase family profile" evidence="9">
    <location>
        <begin position="79"/>
        <end position="250"/>
    </location>
</feature>